<dbReference type="PANTHER" id="PTHR22916">
    <property type="entry name" value="GLYCOSYLTRANSFERASE"/>
    <property type="match status" value="1"/>
</dbReference>
<accession>F4LIS7</accession>
<evidence type="ECO:0000313" key="2">
    <source>
        <dbReference type="EMBL" id="AEE16252.1"/>
    </source>
</evidence>
<keyword evidence="3" id="KW-1185">Reference proteome</keyword>
<protein>
    <submittedName>
        <fullName evidence="2">Glycosyl transferase family 2</fullName>
    </submittedName>
</protein>
<dbReference type="Gene3D" id="3.90.550.10">
    <property type="entry name" value="Spore Coat Polysaccharide Biosynthesis Protein SpsA, Chain A"/>
    <property type="match status" value="1"/>
</dbReference>
<evidence type="ECO:0000313" key="3">
    <source>
        <dbReference type="Proteomes" id="UP000006546"/>
    </source>
</evidence>
<proteinExistence type="predicted"/>
<keyword evidence="2" id="KW-0808">Transferase</keyword>
<dbReference type="GO" id="GO:0016758">
    <property type="term" value="F:hexosyltransferase activity"/>
    <property type="evidence" value="ECO:0007669"/>
    <property type="project" value="UniProtKB-ARBA"/>
</dbReference>
<organism evidence="2 3">
    <name type="scientific">Treponema brennaborense (strain DSM 12168 / CIP 105900 / DD5/3)</name>
    <dbReference type="NCBI Taxonomy" id="906968"/>
    <lineage>
        <taxon>Bacteria</taxon>
        <taxon>Pseudomonadati</taxon>
        <taxon>Spirochaetota</taxon>
        <taxon>Spirochaetia</taxon>
        <taxon>Spirochaetales</taxon>
        <taxon>Treponemataceae</taxon>
        <taxon>Treponema</taxon>
    </lineage>
</organism>
<name>F4LIS7_TREBD</name>
<dbReference type="EMBL" id="CP002696">
    <property type="protein sequence ID" value="AEE16252.1"/>
    <property type="molecule type" value="Genomic_DNA"/>
</dbReference>
<dbReference type="Pfam" id="PF00535">
    <property type="entry name" value="Glycos_transf_2"/>
    <property type="match status" value="1"/>
</dbReference>
<dbReference type="CDD" id="cd00761">
    <property type="entry name" value="Glyco_tranf_GTA_type"/>
    <property type="match status" value="1"/>
</dbReference>
<dbReference type="eggNOG" id="COG0463">
    <property type="taxonomic scope" value="Bacteria"/>
</dbReference>
<dbReference type="AlphaFoldDB" id="F4LIS7"/>
<dbReference type="InterPro" id="IPR029044">
    <property type="entry name" value="Nucleotide-diphossugar_trans"/>
</dbReference>
<dbReference type="InterPro" id="IPR001173">
    <property type="entry name" value="Glyco_trans_2-like"/>
</dbReference>
<dbReference type="OrthoDB" id="9815829at2"/>
<sequence>MSNKPLLSICIPTYNRVEYLKKSLDSIINSTGFNEFEVEIVVSDNASTDGTREVVLGYSTRHSNIKYFRNEENIRDKNFPMVISEATGLFRKLCNDTLLFEKDTVRRILDIIKENYLEKPVIFFNNKNYGYIKVFSLEDFLNKVSFNITWIGGLGVWDDFCSNIFNDFEGCNQSLWQVPFVLNYVDQKKNCLIVNEHFCTIQTIEKKDISYGLYKVFYENYLGFIKAYVSKGLVSQSCLDFLEEDLLFNFFPIWLYKFERQDKCLDYLKDENLFELVLNAYKGKKYYRKFIFRYNFFKIKQFIRKILK</sequence>
<reference evidence="3" key="1">
    <citation type="submission" date="2011-04" db="EMBL/GenBank/DDBJ databases">
        <title>The complete genome of Treponema brennaborense DSM 12168.</title>
        <authorList>
            <person name="Lucas S."/>
            <person name="Han J."/>
            <person name="Lapidus A."/>
            <person name="Bruce D."/>
            <person name="Goodwin L."/>
            <person name="Pitluck S."/>
            <person name="Peters L."/>
            <person name="Kyrpides N."/>
            <person name="Mavromatis K."/>
            <person name="Ivanova N."/>
            <person name="Mikhailova N."/>
            <person name="Pagani I."/>
            <person name="Teshima H."/>
            <person name="Detter J.C."/>
            <person name="Tapia R."/>
            <person name="Han C."/>
            <person name="Land M."/>
            <person name="Hauser L."/>
            <person name="Markowitz V."/>
            <person name="Cheng J.-F."/>
            <person name="Hugenholtz P."/>
            <person name="Woyke T."/>
            <person name="Wu D."/>
            <person name="Gronow S."/>
            <person name="Wellnitz S."/>
            <person name="Brambilla E."/>
            <person name="Klenk H.-P."/>
            <person name="Eisen J.A."/>
        </authorList>
    </citation>
    <scope>NUCLEOTIDE SEQUENCE [LARGE SCALE GENOMIC DNA]</scope>
    <source>
        <strain evidence="3">DSM 12168 / CIP 105900 / DD5/3</strain>
    </source>
</reference>
<dbReference type="SUPFAM" id="SSF53448">
    <property type="entry name" value="Nucleotide-diphospho-sugar transferases"/>
    <property type="match status" value="1"/>
</dbReference>
<gene>
    <name evidence="2" type="ordered locus">Trebr_0816</name>
</gene>
<dbReference type="KEGG" id="tbe:Trebr_0816"/>
<dbReference type="Proteomes" id="UP000006546">
    <property type="component" value="Chromosome"/>
</dbReference>
<dbReference type="HOGENOM" id="CLU_067064_1_0_12"/>
<dbReference type="PANTHER" id="PTHR22916:SF3">
    <property type="entry name" value="UDP-GLCNAC:BETAGAL BETA-1,3-N-ACETYLGLUCOSAMINYLTRANSFERASE-LIKE PROTEIN 1"/>
    <property type="match status" value="1"/>
</dbReference>
<feature type="domain" description="Glycosyltransferase 2-like" evidence="1">
    <location>
        <begin position="8"/>
        <end position="115"/>
    </location>
</feature>
<evidence type="ECO:0000259" key="1">
    <source>
        <dbReference type="Pfam" id="PF00535"/>
    </source>
</evidence>
<dbReference type="RefSeq" id="WP_013757971.1">
    <property type="nucleotide sequence ID" value="NC_015500.1"/>
</dbReference>
<dbReference type="STRING" id="906968.Trebr_0816"/>